<evidence type="ECO:0000313" key="1">
    <source>
        <dbReference type="EMBL" id="MBT9310711.1"/>
    </source>
</evidence>
<organism evidence="1 2">
    <name type="scientific">Leptothoe kymatousa TAU-MAC 1615</name>
    <dbReference type="NCBI Taxonomy" id="2364775"/>
    <lineage>
        <taxon>Bacteria</taxon>
        <taxon>Bacillati</taxon>
        <taxon>Cyanobacteriota</taxon>
        <taxon>Cyanophyceae</taxon>
        <taxon>Nodosilineales</taxon>
        <taxon>Cymatolegaceae</taxon>
        <taxon>Leptothoe</taxon>
        <taxon>Leptothoe kymatousa</taxon>
    </lineage>
</organism>
<comment type="caution">
    <text evidence="1">The sequence shown here is derived from an EMBL/GenBank/DDBJ whole genome shotgun (WGS) entry which is preliminary data.</text>
</comment>
<gene>
    <name evidence="1" type="ORF">IXB28_00700</name>
</gene>
<dbReference type="EMBL" id="JADOER010000002">
    <property type="protein sequence ID" value="MBT9310711.1"/>
    <property type="molecule type" value="Genomic_DNA"/>
</dbReference>
<sequence length="525" mass="57549">MMRKLVAIAFVCISLVIVGCGQLSPVSPQNSASQNNAVLEFIPRQALLATVIDASNAGLPSALSKILPGSLTALLEPLAIDFDNDVRPWLGNNMAFAVTDSDVDRDRSNGRQTGYLWVAEIADSERLREFLELFWQRQSVAGIELEFAQTNGVPLIAGTASADQSLVTAIVDKRTLLVANDPQVLRQSLRVSQAPQLQMPERNCCQPIWLTLRIPGVIDWLGLALPKEQQFLTADHWQQLWALGEISPQGLAINTQLATLGQVRSGADAPVTDSVSADMSPQQYMPPSMAWVALGHDLQPLWLNIQNELSHYEKLPLPLRSLTQWTTTQLGQKIAAPIRQLLAHDYSVGQLDDGSWVMAVSNADAKNVANLDQLAADEGLTVSQLTLGGHTVTAWSRLTTRLSQDARNRETTVETDLVALHTKVDDCDVFTTSLASLTAALDAPGHALTSTQRFQRTVQIMDTPNQGYIYGTWNDMERLLASNRWFTLVQPILQPWTQSIDAIAITSYIQTTNQSTGTVSVLLKK</sequence>
<evidence type="ECO:0000313" key="2">
    <source>
        <dbReference type="Proteomes" id="UP001196661"/>
    </source>
</evidence>
<accession>A0ABS5XZA6</accession>
<protein>
    <submittedName>
        <fullName evidence="1">DUF3352 domain-containing protein</fullName>
    </submittedName>
</protein>
<dbReference type="Proteomes" id="UP001196661">
    <property type="component" value="Unassembled WGS sequence"/>
</dbReference>
<dbReference type="RefSeq" id="WP_215616624.1">
    <property type="nucleotide sequence ID" value="NZ_JADOER010000002.1"/>
</dbReference>
<keyword evidence="2" id="KW-1185">Reference proteome</keyword>
<proteinExistence type="predicted"/>
<dbReference type="InterPro" id="IPR021787">
    <property type="entry name" value="DUF3352"/>
</dbReference>
<dbReference type="PROSITE" id="PS51257">
    <property type="entry name" value="PROKAR_LIPOPROTEIN"/>
    <property type="match status" value="1"/>
</dbReference>
<dbReference type="Pfam" id="PF11832">
    <property type="entry name" value="DUF3352"/>
    <property type="match status" value="1"/>
</dbReference>
<reference evidence="1 2" key="1">
    <citation type="journal article" date="2021" name="Mar. Drugs">
        <title>Genome Reduction and Secondary Metabolism of the Marine Sponge-Associated Cyanobacterium Leptothoe.</title>
        <authorList>
            <person name="Konstantinou D."/>
            <person name="Popin R.V."/>
            <person name="Fewer D.P."/>
            <person name="Sivonen K."/>
            <person name="Gkelis S."/>
        </authorList>
    </citation>
    <scope>NUCLEOTIDE SEQUENCE [LARGE SCALE GENOMIC DNA]</scope>
    <source>
        <strain evidence="1 2">TAU-MAC 1615</strain>
    </source>
</reference>
<name>A0ABS5XZA6_9CYAN</name>